<comment type="caution">
    <text evidence="7">The sequence shown here is derived from an EMBL/GenBank/DDBJ whole genome shotgun (WGS) entry which is preliminary data.</text>
</comment>
<comment type="similarity">
    <text evidence="1 4">Belongs to the tRNA pseudouridine synthase TruA family.</text>
</comment>
<dbReference type="GO" id="GO:0003723">
    <property type="term" value="F:RNA binding"/>
    <property type="evidence" value="ECO:0007669"/>
    <property type="project" value="InterPro"/>
</dbReference>
<dbReference type="Proteomes" id="UP000265515">
    <property type="component" value="Unassembled WGS sequence"/>
</dbReference>
<evidence type="ECO:0000256" key="1">
    <source>
        <dbReference type="ARBA" id="ARBA00009375"/>
    </source>
</evidence>
<evidence type="ECO:0000256" key="4">
    <source>
        <dbReference type="RuleBase" id="RU003792"/>
    </source>
</evidence>
<dbReference type="InterPro" id="IPR020097">
    <property type="entry name" value="PsdUridine_synth_TruA_a/b_dom"/>
</dbReference>
<feature type="region of interest" description="Disordered" evidence="5">
    <location>
        <begin position="265"/>
        <end position="291"/>
    </location>
</feature>
<feature type="domain" description="Pseudouridine synthase I TruA alpha/beta" evidence="6">
    <location>
        <begin position="174"/>
        <end position="251"/>
    </location>
</feature>
<reference evidence="7 8" key="1">
    <citation type="journal article" date="2018" name="Cell">
        <title>The Chara Genome: Secondary Complexity and Implications for Plant Terrestrialization.</title>
        <authorList>
            <person name="Nishiyama T."/>
            <person name="Sakayama H."/>
            <person name="Vries J.D."/>
            <person name="Buschmann H."/>
            <person name="Saint-Marcoux D."/>
            <person name="Ullrich K.K."/>
            <person name="Haas F.B."/>
            <person name="Vanderstraeten L."/>
            <person name="Becker D."/>
            <person name="Lang D."/>
            <person name="Vosolsobe S."/>
            <person name="Rombauts S."/>
            <person name="Wilhelmsson P.K.I."/>
            <person name="Janitza P."/>
            <person name="Kern R."/>
            <person name="Heyl A."/>
            <person name="Rumpler F."/>
            <person name="Villalobos L.I.A.C."/>
            <person name="Clay J.M."/>
            <person name="Skokan R."/>
            <person name="Toyoda A."/>
            <person name="Suzuki Y."/>
            <person name="Kagoshima H."/>
            <person name="Schijlen E."/>
            <person name="Tajeshwar N."/>
            <person name="Catarino B."/>
            <person name="Hetherington A.J."/>
            <person name="Saltykova A."/>
            <person name="Bonnot C."/>
            <person name="Breuninger H."/>
            <person name="Symeonidi A."/>
            <person name="Radhakrishnan G.V."/>
            <person name="Van Nieuwerburgh F."/>
            <person name="Deforce D."/>
            <person name="Chang C."/>
            <person name="Karol K.G."/>
            <person name="Hedrich R."/>
            <person name="Ulvskov P."/>
            <person name="Glockner G."/>
            <person name="Delwiche C.F."/>
            <person name="Petrasek J."/>
            <person name="Van de Peer Y."/>
            <person name="Friml J."/>
            <person name="Beilby M."/>
            <person name="Dolan L."/>
            <person name="Kohara Y."/>
            <person name="Sugano S."/>
            <person name="Fujiyama A."/>
            <person name="Delaux P.-M."/>
            <person name="Quint M."/>
            <person name="TheiBen G."/>
            <person name="Hagemann M."/>
            <person name="Harholt J."/>
            <person name="Dunand C."/>
            <person name="Zachgo S."/>
            <person name="Langdale J."/>
            <person name="Maumus F."/>
            <person name="Straeten D.V.D."/>
            <person name="Gould S.B."/>
            <person name="Rensing S.A."/>
        </authorList>
    </citation>
    <scope>NUCLEOTIDE SEQUENCE [LARGE SCALE GENOMIC DNA]</scope>
    <source>
        <strain evidence="7 8">S276</strain>
    </source>
</reference>
<dbReference type="PANTHER" id="PTHR11142:SF9">
    <property type="entry name" value="TRNA PSEUDOURIDINE SYNTHASE-RELATED"/>
    <property type="match status" value="1"/>
</dbReference>
<dbReference type="SUPFAM" id="SSF55120">
    <property type="entry name" value="Pseudouridine synthase"/>
    <property type="match status" value="1"/>
</dbReference>
<dbReference type="PANTHER" id="PTHR11142">
    <property type="entry name" value="PSEUDOURIDYLATE SYNTHASE"/>
    <property type="match status" value="1"/>
</dbReference>
<evidence type="ECO:0000313" key="7">
    <source>
        <dbReference type="EMBL" id="GBG65537.1"/>
    </source>
</evidence>
<evidence type="ECO:0000256" key="3">
    <source>
        <dbReference type="ARBA" id="ARBA00023235"/>
    </source>
</evidence>
<evidence type="ECO:0000259" key="6">
    <source>
        <dbReference type="Pfam" id="PF01416"/>
    </source>
</evidence>
<dbReference type="GO" id="GO:1990481">
    <property type="term" value="P:mRNA pseudouridine synthesis"/>
    <property type="evidence" value="ECO:0007669"/>
    <property type="project" value="TreeGrafter"/>
</dbReference>
<dbReference type="InterPro" id="IPR001406">
    <property type="entry name" value="PsdUridine_synth_TruA"/>
</dbReference>
<dbReference type="InterPro" id="IPR020103">
    <property type="entry name" value="PsdUridine_synth_cat_dom_sf"/>
</dbReference>
<dbReference type="GO" id="GO:0005634">
    <property type="term" value="C:nucleus"/>
    <property type="evidence" value="ECO:0007669"/>
    <property type="project" value="TreeGrafter"/>
</dbReference>
<dbReference type="OrthoDB" id="10256309at2759"/>
<feature type="region of interest" description="Disordered" evidence="5">
    <location>
        <begin position="26"/>
        <end position="122"/>
    </location>
</feature>
<dbReference type="Gramene" id="GBG65537">
    <property type="protein sequence ID" value="GBG65537"/>
    <property type="gene ID" value="CBR_g51420"/>
</dbReference>
<protein>
    <recommendedName>
        <fullName evidence="4">tRNA pseudouridine synthase</fullName>
        <ecNumber evidence="4">5.4.99.12</ecNumber>
    </recommendedName>
</protein>
<dbReference type="InterPro" id="IPR020095">
    <property type="entry name" value="PsdUridine_synth_TruA_C"/>
</dbReference>
<dbReference type="EMBL" id="BFEA01000063">
    <property type="protein sequence ID" value="GBG65537.1"/>
    <property type="molecule type" value="Genomic_DNA"/>
</dbReference>
<feature type="non-terminal residue" evidence="7">
    <location>
        <position position="363"/>
    </location>
</feature>
<proteinExistence type="inferred from homology"/>
<dbReference type="Gene3D" id="3.30.70.660">
    <property type="entry name" value="Pseudouridine synthase I, catalytic domain, C-terminal subdomain"/>
    <property type="match status" value="1"/>
</dbReference>
<evidence type="ECO:0000256" key="5">
    <source>
        <dbReference type="SAM" id="MobiDB-lite"/>
    </source>
</evidence>
<dbReference type="GO" id="GO:0160147">
    <property type="term" value="F:tRNA pseudouridine(38-40) synthase activity"/>
    <property type="evidence" value="ECO:0007669"/>
    <property type="project" value="UniProtKB-EC"/>
</dbReference>
<organism evidence="7 8">
    <name type="scientific">Chara braunii</name>
    <name type="common">Braun's stonewort</name>
    <dbReference type="NCBI Taxonomy" id="69332"/>
    <lineage>
        <taxon>Eukaryota</taxon>
        <taxon>Viridiplantae</taxon>
        <taxon>Streptophyta</taxon>
        <taxon>Charophyceae</taxon>
        <taxon>Charales</taxon>
        <taxon>Characeae</taxon>
        <taxon>Chara</taxon>
    </lineage>
</organism>
<dbReference type="STRING" id="69332.A0A388K663"/>
<accession>A0A388K663</accession>
<dbReference type="AlphaFoldDB" id="A0A388K663"/>
<name>A0A388K663_CHABU</name>
<sequence>MPEQLQKFRMILGKFEGYHPFHNYTRRKLYRPPSPRLELDQANQEGDGDGLVQRHDDVDGEGSGSMEGTILVGGYRPEREDDDDSDVEEDVYVPDANGNDLEILGREGQEGGGTNNGSTMSGSVGVKPLGSVGVKPLDSIGAATSGLIAYWLSKKNPNDAIGRSHYRKVLSCTCGEIEREMCAGREISFVRVSLTGESFMFNQIRKMVGTAVAVLRGRLALDLMEASLCKHARVVLPIAPAEGLLVADCEFQPFRRNVRSPNFLKNGGGQEVRSDDSILSSDPQLREEKPGQMEDRLVMSDAIREERGGFWRGVLLPSMLPLLVYGEGRQVPWKEWEQWLREEYIVPFDEAEAILKAYREWRE</sequence>
<comment type="catalytic activity">
    <reaction evidence="4">
        <text>uridine(38/39/40) in tRNA = pseudouridine(38/39/40) in tRNA</text>
        <dbReference type="Rhea" id="RHEA:22376"/>
        <dbReference type="Rhea" id="RHEA-COMP:10085"/>
        <dbReference type="Rhea" id="RHEA-COMP:10087"/>
        <dbReference type="ChEBI" id="CHEBI:65314"/>
        <dbReference type="ChEBI" id="CHEBI:65315"/>
        <dbReference type="EC" id="5.4.99.12"/>
    </reaction>
</comment>
<keyword evidence="3 4" id="KW-0413">Isomerase</keyword>
<gene>
    <name evidence="7" type="ORF">CBR_g51420</name>
</gene>
<evidence type="ECO:0000256" key="2">
    <source>
        <dbReference type="ARBA" id="ARBA00022694"/>
    </source>
</evidence>
<dbReference type="EC" id="5.4.99.12" evidence="4"/>
<dbReference type="GO" id="GO:0031119">
    <property type="term" value="P:tRNA pseudouridine synthesis"/>
    <property type="evidence" value="ECO:0007669"/>
    <property type="project" value="TreeGrafter"/>
</dbReference>
<keyword evidence="2 4" id="KW-0819">tRNA processing</keyword>
<dbReference type="Pfam" id="PF01416">
    <property type="entry name" value="PseudoU_synth_1"/>
    <property type="match status" value="1"/>
</dbReference>
<evidence type="ECO:0000313" key="8">
    <source>
        <dbReference type="Proteomes" id="UP000265515"/>
    </source>
</evidence>
<keyword evidence="8" id="KW-1185">Reference proteome</keyword>
<feature type="compositionally biased region" description="Acidic residues" evidence="5">
    <location>
        <begin position="80"/>
        <end position="92"/>
    </location>
</feature>